<feature type="compositionally biased region" description="Polar residues" evidence="1">
    <location>
        <begin position="76"/>
        <end position="85"/>
    </location>
</feature>
<dbReference type="SUPFAM" id="SSF50998">
    <property type="entry name" value="Quinoprotein alcohol dehydrogenase-like"/>
    <property type="match status" value="1"/>
</dbReference>
<dbReference type="GO" id="GO:0047519">
    <property type="term" value="F:quinate dehydrogenase (quinone) activity"/>
    <property type="evidence" value="ECO:0007669"/>
    <property type="project" value="UniProtKB-EC"/>
</dbReference>
<evidence type="ECO:0000256" key="1">
    <source>
        <dbReference type="SAM" id="MobiDB-lite"/>
    </source>
</evidence>
<feature type="region of interest" description="Disordered" evidence="1">
    <location>
        <begin position="63"/>
        <end position="85"/>
    </location>
</feature>
<dbReference type="EC" id="1.1.5.8" evidence="3"/>
<sequence length="85" mass="9448">MFRTIRWTASGKQLPLTPVKPGEEQKDWANYGNTPGASRFVALDQITRDNVKDLQVAWTYRTGDIPVSPNGGGAEDQQNSVADWQ</sequence>
<evidence type="ECO:0000313" key="4">
    <source>
        <dbReference type="Proteomes" id="UP000310719"/>
    </source>
</evidence>
<evidence type="ECO:0000313" key="3">
    <source>
        <dbReference type="EMBL" id="VTP65683.1"/>
    </source>
</evidence>
<dbReference type="Gene3D" id="2.140.10.10">
    <property type="entry name" value="Quinoprotein alcohol dehydrogenase-like superfamily"/>
    <property type="match status" value="1"/>
</dbReference>
<dbReference type="AlphaFoldDB" id="A0A4V6JHV6"/>
<reference evidence="3 4" key="1">
    <citation type="submission" date="2019-05" db="EMBL/GenBank/DDBJ databases">
        <authorList>
            <consortium name="Pathogen Informatics"/>
        </authorList>
    </citation>
    <scope>NUCLEOTIDE SEQUENCE [LARGE SCALE GENOMIC DNA]</scope>
    <source>
        <strain evidence="3 4">NCTC13032</strain>
    </source>
</reference>
<keyword evidence="3" id="KW-0560">Oxidoreductase</keyword>
<organism evidence="3 4">
    <name type="scientific">Leclercia adecarboxylata</name>
    <dbReference type="NCBI Taxonomy" id="83655"/>
    <lineage>
        <taxon>Bacteria</taxon>
        <taxon>Pseudomonadati</taxon>
        <taxon>Pseudomonadota</taxon>
        <taxon>Gammaproteobacteria</taxon>
        <taxon>Enterobacterales</taxon>
        <taxon>Enterobacteriaceae</taxon>
        <taxon>Leclercia</taxon>
    </lineage>
</organism>
<name>A0A4V6JHV6_9ENTR</name>
<evidence type="ECO:0000259" key="2">
    <source>
        <dbReference type="Pfam" id="PF01011"/>
    </source>
</evidence>
<feature type="domain" description="Pyrrolo-quinoline quinone repeat" evidence="2">
    <location>
        <begin position="28"/>
        <end position="77"/>
    </location>
</feature>
<dbReference type="InterPro" id="IPR002372">
    <property type="entry name" value="PQQ_rpt_dom"/>
</dbReference>
<dbReference type="Pfam" id="PF01011">
    <property type="entry name" value="PQQ"/>
    <property type="match status" value="1"/>
</dbReference>
<dbReference type="EMBL" id="LR590464">
    <property type="protein sequence ID" value="VTP65683.1"/>
    <property type="molecule type" value="Genomic_DNA"/>
</dbReference>
<accession>A0A4V6JHV6</accession>
<protein>
    <submittedName>
        <fullName evidence="3">Quinate/shikimate dehydrogenase (Quinone)</fullName>
        <ecNumber evidence="3">1.1.5.8</ecNumber>
    </submittedName>
</protein>
<dbReference type="Proteomes" id="UP000310719">
    <property type="component" value="Chromosome"/>
</dbReference>
<dbReference type="InterPro" id="IPR011047">
    <property type="entry name" value="Quinoprotein_ADH-like_sf"/>
</dbReference>
<proteinExistence type="predicted"/>
<gene>
    <name evidence="3" type="primary">quiA_4</name>
    <name evidence="3" type="ORF">NCTC13032_02148</name>
</gene>